<keyword evidence="2" id="KW-1133">Transmembrane helix</keyword>
<gene>
    <name evidence="3" type="ORF">SAMN05421828_10434</name>
</gene>
<accession>A0A8G2FL88</accession>
<reference evidence="3 4" key="1">
    <citation type="submission" date="2017-01" db="EMBL/GenBank/DDBJ databases">
        <authorList>
            <person name="Varghese N."/>
            <person name="Submissions S."/>
        </authorList>
    </citation>
    <scope>NUCLEOTIDE SEQUENCE [LARGE SCALE GENOMIC DNA]</scope>
    <source>
        <strain evidence="3 4">ATCC 35905</strain>
    </source>
</reference>
<name>A0A8G2FL88_ACIRU</name>
<keyword evidence="2" id="KW-0812">Transmembrane</keyword>
<dbReference type="AlphaFoldDB" id="A0A8G2FL88"/>
<keyword evidence="4" id="KW-1185">Reference proteome</keyword>
<organism evidence="3 4">
    <name type="scientific">Acidiphilium rubrum</name>
    <dbReference type="NCBI Taxonomy" id="526"/>
    <lineage>
        <taxon>Bacteria</taxon>
        <taxon>Pseudomonadati</taxon>
        <taxon>Pseudomonadota</taxon>
        <taxon>Alphaproteobacteria</taxon>
        <taxon>Acetobacterales</taxon>
        <taxon>Acidocellaceae</taxon>
        <taxon>Acidiphilium</taxon>
    </lineage>
</organism>
<evidence type="ECO:0000313" key="4">
    <source>
        <dbReference type="Proteomes" id="UP000186308"/>
    </source>
</evidence>
<sequence length="101" mass="11646">MLAAVFWFLNEVIQIYIYIMIAAAIFSWLLAFGVLDTRNRIVYRIEDFLIRATEPFLAPFRRFIPTIGGIDISFIIAFLLLRAVQIFLAGLYAHLALNGYQ</sequence>
<comment type="similarity">
    <text evidence="1">Belongs to the YggT family.</text>
</comment>
<comment type="caution">
    <text evidence="3">The sequence shown here is derived from an EMBL/GenBank/DDBJ whole genome shotgun (WGS) entry which is preliminary data.</text>
</comment>
<dbReference type="GO" id="GO:0016020">
    <property type="term" value="C:membrane"/>
    <property type="evidence" value="ECO:0007669"/>
    <property type="project" value="InterPro"/>
</dbReference>
<protein>
    <submittedName>
        <fullName evidence="3">YggT family protein</fullName>
    </submittedName>
</protein>
<evidence type="ECO:0000256" key="1">
    <source>
        <dbReference type="ARBA" id="ARBA00010894"/>
    </source>
</evidence>
<dbReference type="PANTHER" id="PTHR33219">
    <property type="entry name" value="YLMG HOMOLOG PROTEIN 2, CHLOROPLASTIC"/>
    <property type="match status" value="1"/>
</dbReference>
<keyword evidence="2" id="KW-0472">Membrane</keyword>
<dbReference type="OrthoDB" id="9814445at2"/>
<feature type="transmembrane region" description="Helical" evidence="2">
    <location>
        <begin position="15"/>
        <end position="35"/>
    </location>
</feature>
<feature type="transmembrane region" description="Helical" evidence="2">
    <location>
        <begin position="72"/>
        <end position="95"/>
    </location>
</feature>
<evidence type="ECO:0000256" key="2">
    <source>
        <dbReference type="SAM" id="Phobius"/>
    </source>
</evidence>
<dbReference type="InterPro" id="IPR003425">
    <property type="entry name" value="CCB3/YggT"/>
</dbReference>
<dbReference type="PANTHER" id="PTHR33219:SF14">
    <property type="entry name" value="PROTEIN COFACTOR ASSEMBLY OF COMPLEX C SUBUNIT B CCB3, CHLOROPLASTIC-RELATED"/>
    <property type="match status" value="1"/>
</dbReference>
<dbReference type="RefSeq" id="WP_029310429.1">
    <property type="nucleotide sequence ID" value="NZ_FTNE01000004.1"/>
</dbReference>
<evidence type="ECO:0000313" key="3">
    <source>
        <dbReference type="EMBL" id="SIQ37578.1"/>
    </source>
</evidence>
<dbReference type="Pfam" id="PF02325">
    <property type="entry name" value="CCB3_YggT"/>
    <property type="match status" value="1"/>
</dbReference>
<proteinExistence type="inferred from homology"/>
<dbReference type="Proteomes" id="UP000186308">
    <property type="component" value="Unassembled WGS sequence"/>
</dbReference>
<dbReference type="EMBL" id="FTNE01000004">
    <property type="protein sequence ID" value="SIQ37578.1"/>
    <property type="molecule type" value="Genomic_DNA"/>
</dbReference>